<feature type="region of interest" description="Disordered" evidence="1">
    <location>
        <begin position="1"/>
        <end position="22"/>
    </location>
</feature>
<feature type="domain" description="HTH araC/xylS-type" evidence="2">
    <location>
        <begin position="106"/>
        <end position="206"/>
    </location>
</feature>
<dbReference type="GO" id="GO:0043565">
    <property type="term" value="F:sequence-specific DNA binding"/>
    <property type="evidence" value="ECO:0007669"/>
    <property type="project" value="InterPro"/>
</dbReference>
<dbReference type="RefSeq" id="WP_160486409.1">
    <property type="nucleotide sequence ID" value="NZ_WUBR01000003.1"/>
</dbReference>
<evidence type="ECO:0000259" key="2">
    <source>
        <dbReference type="PROSITE" id="PS01124"/>
    </source>
</evidence>
<dbReference type="GO" id="GO:0003700">
    <property type="term" value="F:DNA-binding transcription factor activity"/>
    <property type="evidence" value="ECO:0007669"/>
    <property type="project" value="InterPro"/>
</dbReference>
<organism evidence="3 4">
    <name type="scientific">Aurantiacibacter rhizosphaerae</name>
    <dbReference type="NCBI Taxonomy" id="2691582"/>
    <lineage>
        <taxon>Bacteria</taxon>
        <taxon>Pseudomonadati</taxon>
        <taxon>Pseudomonadota</taxon>
        <taxon>Alphaproteobacteria</taxon>
        <taxon>Sphingomonadales</taxon>
        <taxon>Erythrobacteraceae</taxon>
        <taxon>Aurantiacibacter</taxon>
    </lineage>
</organism>
<dbReference type="InterPro" id="IPR018060">
    <property type="entry name" value="HTH_AraC"/>
</dbReference>
<dbReference type="Gene3D" id="1.10.10.60">
    <property type="entry name" value="Homeodomain-like"/>
    <property type="match status" value="1"/>
</dbReference>
<proteinExistence type="predicted"/>
<reference evidence="3 4" key="1">
    <citation type="submission" date="2019-12" db="EMBL/GenBank/DDBJ databases">
        <authorList>
            <person name="Lee S.D."/>
        </authorList>
    </citation>
    <scope>NUCLEOTIDE SEQUENCE [LARGE SCALE GENOMIC DNA]</scope>
    <source>
        <strain evidence="3 4">GH3-10</strain>
    </source>
</reference>
<dbReference type="Pfam" id="PF12833">
    <property type="entry name" value="HTH_18"/>
    <property type="match status" value="1"/>
</dbReference>
<sequence length="225" mass="24911">MSIGDAPTEENTPFAANGPTSQSLRVGFRTSQTWSVGLSPVGWARYANGPASAIANSIVDASTHPAFKIFTAIPEIIAATPDDADAVVRQIDTFLCQIDSPRSPHEEKVIAMHEALRDPSVGDVETLSERVGISRRTLERLASRFFGFPPKTLLRRQRFLRSLGKFTIEPGRSWSASLDGHYVDQAHFVREFRAFMEMTPSEYAQMPHPVLGNIFTKRLTEQGAH</sequence>
<evidence type="ECO:0000256" key="1">
    <source>
        <dbReference type="SAM" id="MobiDB-lite"/>
    </source>
</evidence>
<keyword evidence="4" id="KW-1185">Reference proteome</keyword>
<dbReference type="EMBL" id="WUBR01000003">
    <property type="protein sequence ID" value="MWV28741.1"/>
    <property type="molecule type" value="Genomic_DNA"/>
</dbReference>
<dbReference type="Proteomes" id="UP000461409">
    <property type="component" value="Unassembled WGS sequence"/>
</dbReference>
<dbReference type="SMART" id="SM00342">
    <property type="entry name" value="HTH_ARAC"/>
    <property type="match status" value="1"/>
</dbReference>
<gene>
    <name evidence="3" type="ORF">GRF63_12575</name>
</gene>
<accession>A0A844XDV6</accession>
<dbReference type="PROSITE" id="PS01124">
    <property type="entry name" value="HTH_ARAC_FAMILY_2"/>
    <property type="match status" value="1"/>
</dbReference>
<comment type="caution">
    <text evidence="3">The sequence shown here is derived from an EMBL/GenBank/DDBJ whole genome shotgun (WGS) entry which is preliminary data.</text>
</comment>
<evidence type="ECO:0000313" key="3">
    <source>
        <dbReference type="EMBL" id="MWV28741.1"/>
    </source>
</evidence>
<reference evidence="3 4" key="2">
    <citation type="submission" date="2020-02" db="EMBL/GenBank/DDBJ databases">
        <title>Erythrobacter dongmakensis sp. nov., isolated from a tidal mudflat.</title>
        <authorList>
            <person name="Kim I.S."/>
        </authorList>
    </citation>
    <scope>NUCLEOTIDE SEQUENCE [LARGE SCALE GENOMIC DNA]</scope>
    <source>
        <strain evidence="3 4">GH3-10</strain>
    </source>
</reference>
<name>A0A844XDV6_9SPHN</name>
<protein>
    <submittedName>
        <fullName evidence="3">Helix-turn-helix domain-containing protein</fullName>
    </submittedName>
</protein>
<evidence type="ECO:0000313" key="4">
    <source>
        <dbReference type="Proteomes" id="UP000461409"/>
    </source>
</evidence>
<dbReference type="AlphaFoldDB" id="A0A844XDV6"/>